<dbReference type="OrthoDB" id="9808130at2"/>
<dbReference type="AlphaFoldDB" id="M2P7G0"/>
<dbReference type="BioCyc" id="ECAT999415-HMP:GTTI-1711-MONOMER"/>
<dbReference type="Proteomes" id="UP000011758">
    <property type="component" value="Unassembled WGS sequence"/>
</dbReference>
<organism evidence="2 3">
    <name type="scientific">Eggerthia catenaformis OT 569 = DSM 20559</name>
    <dbReference type="NCBI Taxonomy" id="999415"/>
    <lineage>
        <taxon>Bacteria</taxon>
        <taxon>Bacillati</taxon>
        <taxon>Bacillota</taxon>
        <taxon>Erysipelotrichia</taxon>
        <taxon>Erysipelotrichales</taxon>
        <taxon>Coprobacillaceae</taxon>
        <taxon>Eggerthia</taxon>
    </lineage>
</organism>
<evidence type="ECO:0000313" key="3">
    <source>
        <dbReference type="Proteomes" id="UP000011758"/>
    </source>
</evidence>
<dbReference type="InterPro" id="IPR011008">
    <property type="entry name" value="Dimeric_a/b-barrel"/>
</dbReference>
<dbReference type="EMBL" id="AGEJ01000024">
    <property type="protein sequence ID" value="EMD16247.1"/>
    <property type="molecule type" value="Genomic_DNA"/>
</dbReference>
<comment type="caution">
    <text evidence="2">The sequence shown here is derived from an EMBL/GenBank/DDBJ whole genome shotgun (WGS) entry which is preliminary data.</text>
</comment>
<dbReference type="PROSITE" id="PS51502">
    <property type="entry name" value="S_R_A_B_BARREL"/>
    <property type="match status" value="1"/>
</dbReference>
<gene>
    <name evidence="2" type="ORF">HMPREF9943_01650</name>
</gene>
<evidence type="ECO:0000259" key="1">
    <source>
        <dbReference type="PROSITE" id="PS51502"/>
    </source>
</evidence>
<dbReference type="PANTHER" id="PTHR37832:SF1">
    <property type="entry name" value="STRESS-RESPONSE A_B BARREL DOMAIN-CONTAINING PROTEIN"/>
    <property type="match status" value="1"/>
</dbReference>
<dbReference type="Pfam" id="PF07876">
    <property type="entry name" value="Dabb"/>
    <property type="match status" value="1"/>
</dbReference>
<name>M2P7G0_9FIRM</name>
<dbReference type="InterPro" id="IPR013097">
    <property type="entry name" value="Dabb"/>
</dbReference>
<sequence>MIRHIVAWNLIDKDAGLKIKKDLEGLKDKIDYLKEITVYLNSCYTSDRDVVLSTLFDDEEDLKRYASDPYHLEAVSYIKTVTKDRLALDYQE</sequence>
<dbReference type="PANTHER" id="PTHR37832">
    <property type="entry name" value="BLL2683 PROTEIN"/>
    <property type="match status" value="1"/>
</dbReference>
<feature type="domain" description="Stress-response A/B barrel" evidence="1">
    <location>
        <begin position="2"/>
        <end position="90"/>
    </location>
</feature>
<protein>
    <recommendedName>
        <fullName evidence="1">Stress-response A/B barrel domain-containing protein</fullName>
    </recommendedName>
</protein>
<keyword evidence="3" id="KW-1185">Reference proteome</keyword>
<proteinExistence type="predicted"/>
<dbReference type="SMART" id="SM00886">
    <property type="entry name" value="Dabb"/>
    <property type="match status" value="1"/>
</dbReference>
<dbReference type="Gene3D" id="3.30.70.100">
    <property type="match status" value="1"/>
</dbReference>
<dbReference type="SUPFAM" id="SSF54909">
    <property type="entry name" value="Dimeric alpha+beta barrel"/>
    <property type="match status" value="1"/>
</dbReference>
<evidence type="ECO:0000313" key="2">
    <source>
        <dbReference type="EMBL" id="EMD16247.1"/>
    </source>
</evidence>
<dbReference type="RefSeq" id="WP_004803955.1">
    <property type="nucleotide sequence ID" value="NZ_KB446649.1"/>
</dbReference>
<accession>M2P7G0</accession>
<dbReference type="STRING" id="999415.HMPREF9943_01650"/>
<reference evidence="2 3" key="1">
    <citation type="submission" date="2013-02" db="EMBL/GenBank/DDBJ databases">
        <title>The Genome Sequence of Lactobacillus catenaformis F0143.</title>
        <authorList>
            <consortium name="The Broad Institute Genome Sequencing Platform"/>
            <person name="Earl A."/>
            <person name="Ward D."/>
            <person name="Feldgarden M."/>
            <person name="Gevers D."/>
            <person name="Izard J."/>
            <person name="Blanton J.M."/>
            <person name="Mathney J."/>
            <person name="Dewhirst F.E."/>
            <person name="Young S.K."/>
            <person name="Zeng Q."/>
            <person name="Gargeya S."/>
            <person name="Fitzgerald M."/>
            <person name="Haas B."/>
            <person name="Abouelleil A."/>
            <person name="Alvarado L."/>
            <person name="Arachchi H.M."/>
            <person name="Berlin A."/>
            <person name="Chapman S.B."/>
            <person name="Gearin G."/>
            <person name="Goldberg J."/>
            <person name="Griggs A."/>
            <person name="Gujja S."/>
            <person name="Hansen M."/>
            <person name="Heiman D."/>
            <person name="Howarth C."/>
            <person name="Larimer J."/>
            <person name="Lui A."/>
            <person name="MacDonald P.J.P."/>
            <person name="McCowen C."/>
            <person name="Montmayeur A."/>
            <person name="Murphy C."/>
            <person name="Neiman D."/>
            <person name="Pearson M."/>
            <person name="Priest M."/>
            <person name="Roberts A."/>
            <person name="Saif S."/>
            <person name="Shea T."/>
            <person name="Sisk P."/>
            <person name="Stolte C."/>
            <person name="Sykes S."/>
            <person name="Wortman J."/>
            <person name="Nusbaum C."/>
            <person name="Birren B."/>
        </authorList>
    </citation>
    <scope>NUCLEOTIDE SEQUENCE [LARGE SCALE GENOMIC DNA]</scope>
    <source>
        <strain evidence="2 3">OT 569</strain>
    </source>
</reference>